<dbReference type="PANTHER" id="PTHR31884">
    <property type="entry name" value="POLYGALACTURONASE"/>
    <property type="match status" value="1"/>
</dbReference>
<dbReference type="OrthoDB" id="1546079at2759"/>
<accession>A0A1L7WYL5</accession>
<evidence type="ECO:0000256" key="13">
    <source>
        <dbReference type="RuleBase" id="RU361169"/>
    </source>
</evidence>
<name>A0A1L7WYL5_9HELO</name>
<dbReference type="FunFam" id="2.160.20.10:FF:000002">
    <property type="entry name" value="Endopolygalacturonase D"/>
    <property type="match status" value="1"/>
</dbReference>
<evidence type="ECO:0000256" key="8">
    <source>
        <dbReference type="ARBA" id="ARBA00023157"/>
    </source>
</evidence>
<dbReference type="Proteomes" id="UP000184330">
    <property type="component" value="Unassembled WGS sequence"/>
</dbReference>
<dbReference type="InterPro" id="IPR050434">
    <property type="entry name" value="Glycosyl_hydrlase_28"/>
</dbReference>
<keyword evidence="10" id="KW-0961">Cell wall biogenesis/degradation</keyword>
<dbReference type="EMBL" id="FJOG01000010">
    <property type="protein sequence ID" value="CZR57863.1"/>
    <property type="molecule type" value="Genomic_DNA"/>
</dbReference>
<evidence type="ECO:0000256" key="5">
    <source>
        <dbReference type="ARBA" id="ARBA00022729"/>
    </source>
</evidence>
<organism evidence="15 16">
    <name type="scientific">Phialocephala subalpina</name>
    <dbReference type="NCBI Taxonomy" id="576137"/>
    <lineage>
        <taxon>Eukaryota</taxon>
        <taxon>Fungi</taxon>
        <taxon>Dikarya</taxon>
        <taxon>Ascomycota</taxon>
        <taxon>Pezizomycotina</taxon>
        <taxon>Leotiomycetes</taxon>
        <taxon>Helotiales</taxon>
        <taxon>Mollisiaceae</taxon>
        <taxon>Phialocephala</taxon>
        <taxon>Phialocephala fortinii species complex</taxon>
    </lineage>
</organism>
<keyword evidence="8" id="KW-1015">Disulfide bond</keyword>
<dbReference type="InterPro" id="IPR006626">
    <property type="entry name" value="PbH1"/>
</dbReference>
<feature type="chain" id="PRO_5013063857" description="endo-polygalacturonase" evidence="14">
    <location>
        <begin position="20"/>
        <end position="374"/>
    </location>
</feature>
<comment type="catalytic activity">
    <reaction evidence="11">
        <text>(1,4-alpha-D-galacturonosyl)n+m + H2O = (1,4-alpha-D-galacturonosyl)n + (1,4-alpha-D-galacturonosyl)m.</text>
        <dbReference type="EC" id="3.2.1.15"/>
    </reaction>
</comment>
<evidence type="ECO:0000256" key="1">
    <source>
        <dbReference type="ARBA" id="ARBA00004613"/>
    </source>
</evidence>
<keyword evidence="4" id="KW-0964">Secreted</keyword>
<comment type="similarity">
    <text evidence="2 13">Belongs to the glycosyl hydrolase 28 family.</text>
</comment>
<dbReference type="SMART" id="SM00710">
    <property type="entry name" value="PbH1"/>
    <property type="match status" value="4"/>
</dbReference>
<dbReference type="GO" id="GO:0004650">
    <property type="term" value="F:polygalacturonase activity"/>
    <property type="evidence" value="ECO:0007669"/>
    <property type="project" value="UniProtKB-EC"/>
</dbReference>
<evidence type="ECO:0000256" key="7">
    <source>
        <dbReference type="ARBA" id="ARBA00022801"/>
    </source>
</evidence>
<keyword evidence="9 13" id="KW-0326">Glycosidase</keyword>
<dbReference type="PANTHER" id="PTHR31884:SF1">
    <property type="entry name" value="POLYGALACTURONASE"/>
    <property type="match status" value="1"/>
</dbReference>
<dbReference type="Gene3D" id="2.160.20.10">
    <property type="entry name" value="Single-stranded right-handed beta-helix, Pectin lyase-like"/>
    <property type="match status" value="1"/>
</dbReference>
<evidence type="ECO:0000256" key="11">
    <source>
        <dbReference type="ARBA" id="ARBA00034074"/>
    </source>
</evidence>
<dbReference type="InterPro" id="IPR012334">
    <property type="entry name" value="Pectin_lyas_fold"/>
</dbReference>
<evidence type="ECO:0000256" key="14">
    <source>
        <dbReference type="SAM" id="SignalP"/>
    </source>
</evidence>
<gene>
    <name evidence="15" type="ORF">PAC_07752</name>
</gene>
<proteinExistence type="inferred from homology"/>
<evidence type="ECO:0000256" key="10">
    <source>
        <dbReference type="ARBA" id="ARBA00023316"/>
    </source>
</evidence>
<dbReference type="AlphaFoldDB" id="A0A1L7WYL5"/>
<evidence type="ECO:0000256" key="9">
    <source>
        <dbReference type="ARBA" id="ARBA00023295"/>
    </source>
</evidence>
<evidence type="ECO:0000313" key="16">
    <source>
        <dbReference type="Proteomes" id="UP000184330"/>
    </source>
</evidence>
<evidence type="ECO:0000256" key="4">
    <source>
        <dbReference type="ARBA" id="ARBA00022525"/>
    </source>
</evidence>
<keyword evidence="5 14" id="KW-0732">Signal</keyword>
<dbReference type="InterPro" id="IPR000743">
    <property type="entry name" value="Glyco_hydro_28"/>
</dbReference>
<dbReference type="GO" id="GO:0045490">
    <property type="term" value="P:pectin catabolic process"/>
    <property type="evidence" value="ECO:0007669"/>
    <property type="project" value="TreeGrafter"/>
</dbReference>
<dbReference type="Pfam" id="PF00295">
    <property type="entry name" value="Glyco_hydro_28"/>
    <property type="match status" value="1"/>
</dbReference>
<protein>
    <recommendedName>
        <fullName evidence="3">endo-polygalacturonase</fullName>
        <ecNumber evidence="3">3.2.1.15</ecNumber>
    </recommendedName>
</protein>
<keyword evidence="16" id="KW-1185">Reference proteome</keyword>
<dbReference type="SUPFAM" id="SSF51126">
    <property type="entry name" value="Pectin lyase-like"/>
    <property type="match status" value="1"/>
</dbReference>
<evidence type="ECO:0000256" key="12">
    <source>
        <dbReference type="PROSITE-ProRule" id="PRU10052"/>
    </source>
</evidence>
<reference evidence="15 16" key="1">
    <citation type="submission" date="2016-03" db="EMBL/GenBank/DDBJ databases">
        <authorList>
            <person name="Ploux O."/>
        </authorList>
    </citation>
    <scope>NUCLEOTIDE SEQUENCE [LARGE SCALE GENOMIC DNA]</scope>
    <source>
        <strain evidence="15 16">UAMH 11012</strain>
    </source>
</reference>
<comment type="subcellular location">
    <subcellularLocation>
        <location evidence="1">Secreted</location>
    </subcellularLocation>
</comment>
<dbReference type="InterPro" id="IPR011050">
    <property type="entry name" value="Pectin_lyase_fold/virulence"/>
</dbReference>
<dbReference type="EC" id="3.2.1.15" evidence="3"/>
<keyword evidence="6" id="KW-0677">Repeat</keyword>
<feature type="active site" evidence="12">
    <location>
        <position position="237"/>
    </location>
</feature>
<sequence length="374" mass="37563">MLSLPAILLGLSALTQVIASPVAAPLPTAAPDLNKRATTCTFSGSGGASSASKSKTSCSTIILSAIAVPSGVTLDLTGLNSGTHVIFEGETTFGYEEWSGPLFAISGTSITVTSASGAYLNGGGASWWDGDGSNSGKTKPKFFQAHSLVSSSITGVYIQNPPVQVFSIYGCTDLTLTDITIDGSAGDSLGANTDGFDIGSSTGVTISGANVYNQDDCVAINSGVDITFTGGVCSGGHGLSVGSVGGRTDNTVETVLFESSEVKASQNGVRIKTIAGDTGTVAGVTYKDITLSGITKYGITVVQDYDGTSGSPTNGVSISNFVLNNVKGTVVSTGTDIYITCGSGSCTDWTWTSVAVTGGKTSTSCLNLPSGISC</sequence>
<dbReference type="STRING" id="576137.A0A1L7WYL5"/>
<evidence type="ECO:0000313" key="15">
    <source>
        <dbReference type="EMBL" id="CZR57863.1"/>
    </source>
</evidence>
<dbReference type="PROSITE" id="PS00502">
    <property type="entry name" value="POLYGALACTURONASE"/>
    <property type="match status" value="1"/>
</dbReference>
<keyword evidence="7 13" id="KW-0378">Hydrolase</keyword>
<dbReference type="GO" id="GO:0005576">
    <property type="term" value="C:extracellular region"/>
    <property type="evidence" value="ECO:0007669"/>
    <property type="project" value="UniProtKB-SubCell"/>
</dbReference>
<feature type="signal peptide" evidence="14">
    <location>
        <begin position="1"/>
        <end position="19"/>
    </location>
</feature>
<dbReference type="GO" id="GO:0071555">
    <property type="term" value="P:cell wall organization"/>
    <property type="evidence" value="ECO:0007669"/>
    <property type="project" value="UniProtKB-KW"/>
</dbReference>
<evidence type="ECO:0000256" key="6">
    <source>
        <dbReference type="ARBA" id="ARBA00022737"/>
    </source>
</evidence>
<evidence type="ECO:0000256" key="2">
    <source>
        <dbReference type="ARBA" id="ARBA00008834"/>
    </source>
</evidence>
<evidence type="ECO:0000256" key="3">
    <source>
        <dbReference type="ARBA" id="ARBA00012736"/>
    </source>
</evidence>